<name>A0A5C5Z9H6_9BACT</name>
<evidence type="ECO:0000313" key="2">
    <source>
        <dbReference type="Proteomes" id="UP000315010"/>
    </source>
</evidence>
<sequence>MRLRHSFHLALILLITILCFTSPGFGDESMLDHLVDQGIQVSDHVTVKLESPTHLDDLSTGSRDRLAGNFGWPRFTKKSVVAPVWIDLDYINNAAGERVGHSVRFRFVVHESVERLRDRDFLSSLFNGESETNHWTELKRSDLLSQDDQASHVAQASSEMTFGFATVPLMNRVLLRGVIAGQTVLDESGFVSAWRLVDTIDAANPYTARWSPLERDSLGKQVEGDASSYHGAGGYVNVQSLAPVDETFANVCLIEGQFVLHEPQAWFGSSNFLRSKFPLLIQEAARKFRRSLQKTK</sequence>
<proteinExistence type="predicted"/>
<evidence type="ECO:0000313" key="1">
    <source>
        <dbReference type="EMBL" id="TWT84019.1"/>
    </source>
</evidence>
<protein>
    <submittedName>
        <fullName evidence="1">Uncharacterized protein</fullName>
    </submittedName>
</protein>
<gene>
    <name evidence="1" type="ORF">CA13_54930</name>
</gene>
<keyword evidence="2" id="KW-1185">Reference proteome</keyword>
<dbReference type="EMBL" id="SJPJ01000001">
    <property type="protein sequence ID" value="TWT84019.1"/>
    <property type="molecule type" value="Genomic_DNA"/>
</dbReference>
<dbReference type="Proteomes" id="UP000315010">
    <property type="component" value="Unassembled WGS sequence"/>
</dbReference>
<organism evidence="1 2">
    <name type="scientific">Novipirellula herctigrandis</name>
    <dbReference type="NCBI Taxonomy" id="2527986"/>
    <lineage>
        <taxon>Bacteria</taxon>
        <taxon>Pseudomonadati</taxon>
        <taxon>Planctomycetota</taxon>
        <taxon>Planctomycetia</taxon>
        <taxon>Pirellulales</taxon>
        <taxon>Pirellulaceae</taxon>
        <taxon>Novipirellula</taxon>
    </lineage>
</organism>
<comment type="caution">
    <text evidence="1">The sequence shown here is derived from an EMBL/GenBank/DDBJ whole genome shotgun (WGS) entry which is preliminary data.</text>
</comment>
<dbReference type="AlphaFoldDB" id="A0A5C5Z9H6"/>
<reference evidence="1 2" key="1">
    <citation type="submission" date="2019-02" db="EMBL/GenBank/DDBJ databases">
        <title>Deep-cultivation of Planctomycetes and their phenomic and genomic characterization uncovers novel biology.</title>
        <authorList>
            <person name="Wiegand S."/>
            <person name="Jogler M."/>
            <person name="Boedeker C."/>
            <person name="Pinto D."/>
            <person name="Vollmers J."/>
            <person name="Rivas-Marin E."/>
            <person name="Kohn T."/>
            <person name="Peeters S.H."/>
            <person name="Heuer A."/>
            <person name="Rast P."/>
            <person name="Oberbeckmann S."/>
            <person name="Bunk B."/>
            <person name="Jeske O."/>
            <person name="Meyerdierks A."/>
            <person name="Storesund J.E."/>
            <person name="Kallscheuer N."/>
            <person name="Luecker S."/>
            <person name="Lage O.M."/>
            <person name="Pohl T."/>
            <person name="Merkel B.J."/>
            <person name="Hornburger P."/>
            <person name="Mueller R.-W."/>
            <person name="Bruemmer F."/>
            <person name="Labrenz M."/>
            <person name="Spormann A.M."/>
            <person name="Op Den Camp H."/>
            <person name="Overmann J."/>
            <person name="Amann R."/>
            <person name="Jetten M.S.M."/>
            <person name="Mascher T."/>
            <person name="Medema M.H."/>
            <person name="Devos D.P."/>
            <person name="Kaster A.-K."/>
            <person name="Ovreas L."/>
            <person name="Rohde M."/>
            <person name="Galperin M.Y."/>
            <person name="Jogler C."/>
        </authorList>
    </citation>
    <scope>NUCLEOTIDE SEQUENCE [LARGE SCALE GENOMIC DNA]</scope>
    <source>
        <strain evidence="1 2">CA13</strain>
    </source>
</reference>
<accession>A0A5C5Z9H6</accession>